<proteinExistence type="predicted"/>
<sequence>MCVTTALVHLCLVFLYNAPPNVVSQRYQRQINAWIYPYFEQNWQMFAPNPESAPQEVWARAATTSAGGTRRAGRWLDLTAQDTAAVRHDPFPSHTAQNMLRRAWSLYSTAQGTGDGPGPERARMLRRYLAGIAAQRLAAHGSGAFDAVQLRVDTTPIGLPGSPGPRTPSSTQILPWWQVTSHGR</sequence>
<protein>
    <submittedName>
        <fullName evidence="1">DUF5819 family protein</fullName>
    </submittedName>
</protein>
<organism evidence="1">
    <name type="scientific">Streptantibioticus silvisoli</name>
    <dbReference type="NCBI Taxonomy" id="2705255"/>
    <lineage>
        <taxon>Bacteria</taxon>
        <taxon>Bacillati</taxon>
        <taxon>Actinomycetota</taxon>
        <taxon>Actinomycetes</taxon>
        <taxon>Kitasatosporales</taxon>
        <taxon>Streptomycetaceae</taxon>
        <taxon>Streptantibioticus</taxon>
    </lineage>
</organism>
<comment type="caution">
    <text evidence="1">The sequence shown here is derived from an EMBL/GenBank/DDBJ whole genome shotgun (WGS) entry which is preliminary data.</text>
</comment>
<dbReference type="EMBL" id="JABXJJ020000021">
    <property type="protein sequence ID" value="MDI5971287.1"/>
    <property type="molecule type" value="Genomic_DNA"/>
</dbReference>
<dbReference type="InterPro" id="IPR043857">
    <property type="entry name" value="DUF5819"/>
</dbReference>
<accession>A0AA90HAT4</accession>
<evidence type="ECO:0000313" key="1">
    <source>
        <dbReference type="EMBL" id="MDI5971287.1"/>
    </source>
</evidence>
<dbReference type="RefSeq" id="WP_271316737.1">
    <property type="nucleotide sequence ID" value="NZ_JABXJJ020000021.1"/>
</dbReference>
<dbReference type="Pfam" id="PF19136">
    <property type="entry name" value="DUF5819"/>
    <property type="match status" value="1"/>
</dbReference>
<dbReference type="AlphaFoldDB" id="A0AA90HAT4"/>
<gene>
    <name evidence="1" type="ORF">POF50_018380</name>
</gene>
<reference evidence="1" key="1">
    <citation type="submission" date="2023-05" db="EMBL/GenBank/DDBJ databases">
        <title>Streptantibioticus silvisoli sp. nov., acidotolerant actinomycetes 1 from pine litter.</title>
        <authorList>
            <person name="Swiecimska M."/>
            <person name="Golinska P."/>
            <person name="Sangal V."/>
            <person name="Wachnowicz B."/>
            <person name="Goodfellow M."/>
        </authorList>
    </citation>
    <scope>NUCLEOTIDE SEQUENCE</scope>
    <source>
        <strain evidence="1">SL13</strain>
    </source>
</reference>
<name>A0AA90HAT4_9ACTN</name>